<gene>
    <name evidence="6" type="ORF">AAG570_006945</name>
</gene>
<evidence type="ECO:0000313" key="6">
    <source>
        <dbReference type="EMBL" id="KAL1139968.1"/>
    </source>
</evidence>
<comment type="similarity">
    <text evidence="2">Belongs to the eukaryotic RPA49/POLR1E RNA polymerase subunit family.</text>
</comment>
<dbReference type="Pfam" id="PF06870">
    <property type="entry name" value="RNA_pol_I_A49"/>
    <property type="match status" value="1"/>
</dbReference>
<keyword evidence="5" id="KW-0539">Nucleus</keyword>
<keyword evidence="3" id="KW-0240">DNA-directed RNA polymerase</keyword>
<dbReference type="AlphaFoldDB" id="A0ABD0YVJ2"/>
<dbReference type="Proteomes" id="UP001558652">
    <property type="component" value="Unassembled WGS sequence"/>
</dbReference>
<dbReference type="EMBL" id="JBFDAA010000002">
    <property type="protein sequence ID" value="KAL1139968.1"/>
    <property type="molecule type" value="Genomic_DNA"/>
</dbReference>
<dbReference type="GO" id="GO:0005730">
    <property type="term" value="C:nucleolus"/>
    <property type="evidence" value="ECO:0007669"/>
    <property type="project" value="UniProtKB-SubCell"/>
</dbReference>
<comment type="subcellular location">
    <subcellularLocation>
        <location evidence="1">Nucleus</location>
        <location evidence="1">Nucleolus</location>
    </subcellularLocation>
</comment>
<evidence type="ECO:0000256" key="1">
    <source>
        <dbReference type="ARBA" id="ARBA00004604"/>
    </source>
</evidence>
<proteinExistence type="inferred from homology"/>
<keyword evidence="7" id="KW-1185">Reference proteome</keyword>
<evidence type="ECO:0000256" key="2">
    <source>
        <dbReference type="ARBA" id="ARBA00009430"/>
    </source>
</evidence>
<evidence type="ECO:0000313" key="7">
    <source>
        <dbReference type="Proteomes" id="UP001558652"/>
    </source>
</evidence>
<dbReference type="InterPro" id="IPR009668">
    <property type="entry name" value="RNA_pol-assoc_fac_A49-like"/>
</dbReference>
<keyword evidence="4" id="KW-0804">Transcription</keyword>
<name>A0ABD0YVJ2_9HEMI</name>
<evidence type="ECO:0000256" key="3">
    <source>
        <dbReference type="ARBA" id="ARBA00022478"/>
    </source>
</evidence>
<comment type="caution">
    <text evidence="6">The sequence shown here is derived from an EMBL/GenBank/DDBJ whole genome shotgun (WGS) entry which is preliminary data.</text>
</comment>
<accession>A0ABD0YVJ2</accession>
<dbReference type="GO" id="GO:0000428">
    <property type="term" value="C:DNA-directed RNA polymerase complex"/>
    <property type="evidence" value="ECO:0007669"/>
    <property type="project" value="UniProtKB-KW"/>
</dbReference>
<organism evidence="6 7">
    <name type="scientific">Ranatra chinensis</name>
    <dbReference type="NCBI Taxonomy" id="642074"/>
    <lineage>
        <taxon>Eukaryota</taxon>
        <taxon>Metazoa</taxon>
        <taxon>Ecdysozoa</taxon>
        <taxon>Arthropoda</taxon>
        <taxon>Hexapoda</taxon>
        <taxon>Insecta</taxon>
        <taxon>Pterygota</taxon>
        <taxon>Neoptera</taxon>
        <taxon>Paraneoptera</taxon>
        <taxon>Hemiptera</taxon>
        <taxon>Heteroptera</taxon>
        <taxon>Panheteroptera</taxon>
        <taxon>Nepomorpha</taxon>
        <taxon>Nepidae</taxon>
        <taxon>Ranatrinae</taxon>
        <taxon>Ranatra</taxon>
    </lineage>
</organism>
<evidence type="ECO:0000256" key="5">
    <source>
        <dbReference type="ARBA" id="ARBA00023242"/>
    </source>
</evidence>
<reference evidence="6 7" key="1">
    <citation type="submission" date="2024-07" db="EMBL/GenBank/DDBJ databases">
        <title>Chromosome-level genome assembly of the water stick insect Ranatra chinensis (Heteroptera: Nepidae).</title>
        <authorList>
            <person name="Liu X."/>
        </authorList>
    </citation>
    <scope>NUCLEOTIDE SEQUENCE [LARGE SCALE GENOMIC DNA]</scope>
    <source>
        <strain evidence="6">Cailab_2021Rc</strain>
        <tissue evidence="6">Muscle</tissue>
    </source>
</reference>
<sequence length="224" mass="25332">MSLQWGQVIYPAFDKNNKQETMERLHFGHDPFSKEEAGRFSCAVLSKEDGALDDRIAVVASNKRSYAGHPEQEHLCHCRLVSVPMSRMELPCVRREVPPQQPEDSFINSDLDRSQVNQLTRTFGSKRSIRRSEIGLKVEQHTVDNKDELERTVLGIRQEDIIKGGDLSGGDSTILSILPPHDRSATQLSDIYKVEGLLSREEMNSLEAAAQFFIDNPPAKRDEE</sequence>
<protein>
    <submittedName>
        <fullName evidence="6">Uncharacterized protein</fullName>
    </submittedName>
</protein>
<evidence type="ECO:0000256" key="4">
    <source>
        <dbReference type="ARBA" id="ARBA00023163"/>
    </source>
</evidence>